<feature type="region of interest" description="Disordered" evidence="3">
    <location>
        <begin position="448"/>
        <end position="496"/>
    </location>
</feature>
<evidence type="ECO:0000256" key="2">
    <source>
        <dbReference type="ARBA" id="ARBA00022553"/>
    </source>
</evidence>
<dbReference type="GO" id="GO:0072659">
    <property type="term" value="P:protein localization to plasma membrane"/>
    <property type="evidence" value="ECO:0007669"/>
    <property type="project" value="TreeGrafter"/>
</dbReference>
<evidence type="ECO:0000259" key="4">
    <source>
        <dbReference type="Pfam" id="PF10254"/>
    </source>
</evidence>
<sequence length="915" mass="101689">MTIKGTNLGFKMQEHRDFWVFLTHARPPPILPSSLPPPGSCSRALIARHTTGSSVVGTTSSAVRSVRSLLLALRCAHCSSSPGTEGPHRPAPARPVPMNLFATWEIDGSSPNCIPRLCSLTLKKLVVMRELDKELISVVIAVKIQGSKRILRSHEIVLPPSGSVETDLALTFSLQYPHFLKREGNKLQIMLQRRKRYKNRTILGYKTLAAGSIDMAEVMQHPTEGGQVLPLCGNQKDMLGKVAEIWIFSLSSQPIDHEEAALQEEQKIKCSDNYSEEEYESFSLEQEASDDAVQACRCVHWECNFPLLWSYCATENALRIGFCVCVRAKVLDSEQDPAEPPPEVEEEDLDLDSVEFENPSDSGPELDDDDSVLSTPKPKLKPYFEGLSLSSSQTEIGSIHSSRSHREPPSPVRPESLQHTVKQKIPGPEYLSAGRKFSFSISVPQLATAGKQTSATSDLQEPKLAGRRGRSTSLKERQPSRPQNERANSLDNERSLDTRCHLQIPRKTVYDQLNHILVSDNHLPDSIILINTSDWQGQYLSDMLQNHHLPVVCTCTTADIQAAFNTIVSRIQRFCNCNSQTPIPIKIAVAGAQHYLSAVLRLFVDHLSHKTPDWLGYMRFLIIPLGAHPVSKYLGTIDYRYNSLFQDAAWRDLFHKPEAPVESPDVVSRVTQYMVGANGAHQLPIAEAMLTYKQKRPNEQFGSKLVFRRGSSSPPFRPSGDSDDAAPLGSSLLSSTPPQISPALKEASPTPPSSPSVHTSFCAYSSVGQTELMGLQVDYWVAPTERKKDVEKRDTSSKNTLKCNFRSLQVSRLPLGGAETGPQPSMSMTVVTKEKNKKVMFLPKKSKDKEVESKSQVIEGISRLICTAKHQQTMLRVLIDGVEWNDVKFFQLAAQWSSHVKHLPIGIFGHTKGPY</sequence>
<dbReference type="PANTHER" id="PTHR13280:SF15">
    <property type="entry name" value="PHOSPHOFURIN ACIDIC CLUSTER SORTING PROTEIN 2"/>
    <property type="match status" value="1"/>
</dbReference>
<evidence type="ECO:0000256" key="1">
    <source>
        <dbReference type="ARBA" id="ARBA00008590"/>
    </source>
</evidence>
<protein>
    <submittedName>
        <fullName evidence="6">Phosphofurin acidic cluster sorting protein 2</fullName>
    </submittedName>
</protein>
<feature type="compositionally biased region" description="Polar residues" evidence="3">
    <location>
        <begin position="448"/>
        <end position="459"/>
    </location>
</feature>
<feature type="compositionally biased region" description="Polar residues" evidence="3">
    <location>
        <begin position="480"/>
        <end position="490"/>
    </location>
</feature>
<feature type="domain" description="Phosphofurin acidic cluster sorting protein 1/2 C-terminal" evidence="4">
    <location>
        <begin position="509"/>
        <end position="910"/>
    </location>
</feature>
<feature type="domain" description="Phosphofurin acidic cluster sorting protein 1/2 N-terminal C2" evidence="5">
    <location>
        <begin position="96"/>
        <end position="227"/>
    </location>
</feature>
<dbReference type="Pfam" id="PF10254">
    <property type="entry name" value="Pacs-1"/>
    <property type="match status" value="1"/>
</dbReference>
<dbReference type="PANTHER" id="PTHR13280">
    <property type="entry name" value="PHOSPHOFURIN ACIDIC CLUSTER SORTING PROTEIN"/>
    <property type="match status" value="1"/>
</dbReference>
<dbReference type="Ensembl" id="ENSSMAT00000045766.1">
    <property type="protein sequence ID" value="ENSSMAP00000050849.1"/>
    <property type="gene ID" value="ENSSMAG00000010646.2"/>
</dbReference>
<dbReference type="AlphaFoldDB" id="A0A8D3CU91"/>
<evidence type="ECO:0000259" key="5">
    <source>
        <dbReference type="Pfam" id="PF25332"/>
    </source>
</evidence>
<feature type="compositionally biased region" description="Acidic residues" evidence="3">
    <location>
        <begin position="334"/>
        <end position="355"/>
    </location>
</feature>
<evidence type="ECO:0000313" key="6">
    <source>
        <dbReference type="Ensembl" id="ENSSMAP00000050849.1"/>
    </source>
</evidence>
<evidence type="ECO:0000313" key="7">
    <source>
        <dbReference type="Proteomes" id="UP000694558"/>
    </source>
</evidence>
<reference evidence="6" key="1">
    <citation type="submission" date="2023-05" db="EMBL/GenBank/DDBJ databases">
        <title>High-quality long-read genome of Scophthalmus maximus.</title>
        <authorList>
            <person name="Lien S."/>
            <person name="Martinez P."/>
        </authorList>
    </citation>
    <scope>NUCLEOTIDE SEQUENCE [LARGE SCALE GENOMIC DNA]</scope>
</reference>
<feature type="region of interest" description="Disordered" evidence="3">
    <location>
        <begin position="703"/>
        <end position="758"/>
    </location>
</feature>
<comment type="similarity">
    <text evidence="1">Belongs to the PACS family.</text>
</comment>
<dbReference type="Proteomes" id="UP000694558">
    <property type="component" value="Chromosome 17"/>
</dbReference>
<feature type="compositionally biased region" description="Low complexity" evidence="3">
    <location>
        <begin position="725"/>
        <end position="738"/>
    </location>
</feature>
<dbReference type="GO" id="GO:0044325">
    <property type="term" value="F:transmembrane transporter binding"/>
    <property type="evidence" value="ECO:0007669"/>
    <property type="project" value="TreeGrafter"/>
</dbReference>
<name>A0A8D3CU91_SCOMX</name>
<organism evidence="6 7">
    <name type="scientific">Scophthalmus maximus</name>
    <name type="common">Turbot</name>
    <name type="synonym">Psetta maxima</name>
    <dbReference type="NCBI Taxonomy" id="52904"/>
    <lineage>
        <taxon>Eukaryota</taxon>
        <taxon>Metazoa</taxon>
        <taxon>Chordata</taxon>
        <taxon>Craniata</taxon>
        <taxon>Vertebrata</taxon>
        <taxon>Euteleostomi</taxon>
        <taxon>Actinopterygii</taxon>
        <taxon>Neopterygii</taxon>
        <taxon>Teleostei</taxon>
        <taxon>Neoteleostei</taxon>
        <taxon>Acanthomorphata</taxon>
        <taxon>Carangaria</taxon>
        <taxon>Pleuronectiformes</taxon>
        <taxon>Pleuronectoidei</taxon>
        <taxon>Scophthalmidae</taxon>
        <taxon>Scophthalmus</taxon>
    </lineage>
</organism>
<feature type="region of interest" description="Disordered" evidence="3">
    <location>
        <begin position="334"/>
        <end position="377"/>
    </location>
</feature>
<dbReference type="InterPro" id="IPR057541">
    <property type="entry name" value="PACS1/2_N"/>
</dbReference>
<dbReference type="Pfam" id="PF25332">
    <property type="entry name" value="C2_PACS_N"/>
    <property type="match status" value="1"/>
</dbReference>
<feature type="region of interest" description="Disordered" evidence="3">
    <location>
        <begin position="394"/>
        <end position="419"/>
    </location>
</feature>
<accession>A0A8D3CU91</accession>
<dbReference type="GeneTree" id="ENSGT00950000183209"/>
<proteinExistence type="inferred from homology"/>
<evidence type="ECO:0000256" key="3">
    <source>
        <dbReference type="SAM" id="MobiDB-lite"/>
    </source>
</evidence>
<reference evidence="6" key="2">
    <citation type="submission" date="2025-08" db="UniProtKB">
        <authorList>
            <consortium name="Ensembl"/>
        </authorList>
    </citation>
    <scope>IDENTIFICATION</scope>
</reference>
<dbReference type="InterPro" id="IPR019381">
    <property type="entry name" value="PACS1/2_C"/>
</dbReference>
<keyword evidence="2" id="KW-0597">Phosphoprotein</keyword>
<gene>
    <name evidence="6" type="primary">pacs2</name>
</gene>